<accession>A0A7V5UE85</accession>
<keyword evidence="2" id="KW-0813">Transport</keyword>
<dbReference type="Pfam" id="PF00854">
    <property type="entry name" value="PTR2"/>
    <property type="match status" value="1"/>
</dbReference>
<reference evidence="8" key="1">
    <citation type="journal article" date="2020" name="mSystems">
        <title>Genome- and Community-Level Interaction Insights into Carbon Utilization and Element Cycling Functions of Hydrothermarchaeota in Hydrothermal Sediment.</title>
        <authorList>
            <person name="Zhou Z."/>
            <person name="Liu Y."/>
            <person name="Xu W."/>
            <person name="Pan J."/>
            <person name="Luo Z.H."/>
            <person name="Li M."/>
        </authorList>
    </citation>
    <scope>NUCLEOTIDE SEQUENCE [LARGE SCALE GENOMIC DNA]</scope>
    <source>
        <strain evidence="8">HyVt-527</strain>
    </source>
</reference>
<evidence type="ECO:0000256" key="7">
    <source>
        <dbReference type="SAM" id="Phobius"/>
    </source>
</evidence>
<dbReference type="InterPro" id="IPR036259">
    <property type="entry name" value="MFS_trans_sf"/>
</dbReference>
<keyword evidence="3" id="KW-1003">Cell membrane</keyword>
<evidence type="ECO:0000256" key="2">
    <source>
        <dbReference type="ARBA" id="ARBA00022448"/>
    </source>
</evidence>
<feature type="transmembrane region" description="Helical" evidence="7">
    <location>
        <begin position="231"/>
        <end position="250"/>
    </location>
</feature>
<dbReference type="GO" id="GO:0022857">
    <property type="term" value="F:transmembrane transporter activity"/>
    <property type="evidence" value="ECO:0007669"/>
    <property type="project" value="InterPro"/>
</dbReference>
<feature type="transmembrane region" description="Helical" evidence="7">
    <location>
        <begin position="98"/>
        <end position="118"/>
    </location>
</feature>
<dbReference type="Gene3D" id="1.20.1250.20">
    <property type="entry name" value="MFS general substrate transporter like domains"/>
    <property type="match status" value="1"/>
</dbReference>
<comment type="caution">
    <text evidence="8">The sequence shown here is derived from an EMBL/GenBank/DDBJ whole genome shotgun (WGS) entry which is preliminary data.</text>
</comment>
<organism evidence="8">
    <name type="scientific">Caldithrix abyssi</name>
    <dbReference type="NCBI Taxonomy" id="187145"/>
    <lineage>
        <taxon>Bacteria</taxon>
        <taxon>Pseudomonadati</taxon>
        <taxon>Calditrichota</taxon>
        <taxon>Calditrichia</taxon>
        <taxon>Calditrichales</taxon>
        <taxon>Calditrichaceae</taxon>
        <taxon>Caldithrix</taxon>
    </lineage>
</organism>
<comment type="subcellular location">
    <subcellularLocation>
        <location evidence="1">Cell membrane</location>
        <topology evidence="1">Multi-pass membrane protein</topology>
    </subcellularLocation>
</comment>
<sequence>NIAFLAAAIGMGLAIIAMEAGKKYLRQADSNSATVKAQIRQNNKDIDQKEFWQRILVLIVLFVIASLFWMPFYQNGMALTLFADRSTVAYKFLRPETYVMFNAIFILLLTPPLLAVFARMRAKSREPSTPVKIFFGMIIMAVAMGIMVWASLSGGDADKPMMSPAWLITTYLFITLAEILISPMGQSYVSKVAPQRIQGLMMGAWFGSTALGAFSSGIFGRFYSSISHHEYFLLLMGLSLFAGVLVLLFMKPLKRFAG</sequence>
<keyword evidence="4 7" id="KW-0812">Transmembrane</keyword>
<evidence type="ECO:0000256" key="6">
    <source>
        <dbReference type="ARBA" id="ARBA00023136"/>
    </source>
</evidence>
<dbReference type="SUPFAM" id="SSF103473">
    <property type="entry name" value="MFS general substrate transporter"/>
    <property type="match status" value="1"/>
</dbReference>
<dbReference type="Proteomes" id="UP000886124">
    <property type="component" value="Unassembled WGS sequence"/>
</dbReference>
<dbReference type="GO" id="GO:0005886">
    <property type="term" value="C:plasma membrane"/>
    <property type="evidence" value="ECO:0007669"/>
    <property type="project" value="UniProtKB-SubCell"/>
</dbReference>
<evidence type="ECO:0000256" key="5">
    <source>
        <dbReference type="ARBA" id="ARBA00022989"/>
    </source>
</evidence>
<evidence type="ECO:0000256" key="1">
    <source>
        <dbReference type="ARBA" id="ARBA00004651"/>
    </source>
</evidence>
<protein>
    <recommendedName>
        <fullName evidence="9">MFS transporter</fullName>
    </recommendedName>
</protein>
<feature type="transmembrane region" description="Helical" evidence="7">
    <location>
        <begin position="130"/>
        <end position="152"/>
    </location>
</feature>
<dbReference type="InterPro" id="IPR050171">
    <property type="entry name" value="MFS_Transporters"/>
</dbReference>
<evidence type="ECO:0000256" key="3">
    <source>
        <dbReference type="ARBA" id="ARBA00022475"/>
    </source>
</evidence>
<evidence type="ECO:0000313" key="8">
    <source>
        <dbReference type="EMBL" id="HHJ52065.1"/>
    </source>
</evidence>
<dbReference type="PANTHER" id="PTHR23517:SF15">
    <property type="entry name" value="PROTON-DEPENDENT OLIGOPEPTIDE FAMILY TRANSPORT PROTEIN"/>
    <property type="match status" value="1"/>
</dbReference>
<gene>
    <name evidence="8" type="ORF">ENJ89_02615</name>
</gene>
<dbReference type="AlphaFoldDB" id="A0A7V5UE85"/>
<keyword evidence="6 7" id="KW-0472">Membrane</keyword>
<name>A0A7V5UE85_CALAY</name>
<feature type="transmembrane region" description="Helical" evidence="7">
    <location>
        <begin position="51"/>
        <end position="72"/>
    </location>
</feature>
<feature type="transmembrane region" description="Helical" evidence="7">
    <location>
        <begin position="197"/>
        <end position="219"/>
    </location>
</feature>
<evidence type="ECO:0000256" key="4">
    <source>
        <dbReference type="ARBA" id="ARBA00022692"/>
    </source>
</evidence>
<feature type="non-terminal residue" evidence="8">
    <location>
        <position position="1"/>
    </location>
</feature>
<dbReference type="InterPro" id="IPR000109">
    <property type="entry name" value="POT_fam"/>
</dbReference>
<dbReference type="PANTHER" id="PTHR23517">
    <property type="entry name" value="RESISTANCE PROTEIN MDTM, PUTATIVE-RELATED-RELATED"/>
    <property type="match status" value="1"/>
</dbReference>
<keyword evidence="5 7" id="KW-1133">Transmembrane helix</keyword>
<evidence type="ECO:0008006" key="9">
    <source>
        <dbReference type="Google" id="ProtNLM"/>
    </source>
</evidence>
<proteinExistence type="predicted"/>
<feature type="transmembrane region" description="Helical" evidence="7">
    <location>
        <begin position="164"/>
        <end position="185"/>
    </location>
</feature>
<dbReference type="EMBL" id="DROD01000184">
    <property type="protein sequence ID" value="HHJ52065.1"/>
    <property type="molecule type" value="Genomic_DNA"/>
</dbReference>